<reference evidence="2" key="2">
    <citation type="submission" date="2020-05" db="UniProtKB">
        <authorList>
            <consortium name="EnsemblMetazoa"/>
        </authorList>
    </citation>
    <scope>IDENTIFICATION</scope>
</reference>
<accession>A0A084WAV0</accession>
<evidence type="ECO:0000313" key="2">
    <source>
        <dbReference type="EnsemblMetazoa" id="ASIC015493-PA"/>
    </source>
</evidence>
<protein>
    <submittedName>
        <fullName evidence="1 2">Uncharacterized protein</fullName>
    </submittedName>
</protein>
<dbReference type="EnsemblMetazoa" id="ASIC015493-RA">
    <property type="protein sequence ID" value="ASIC015493-PA"/>
    <property type="gene ID" value="ASIC015493"/>
</dbReference>
<gene>
    <name evidence="1" type="ORF">ZHAS_00015493</name>
</gene>
<dbReference type="EMBL" id="ATLV01022269">
    <property type="status" value="NOT_ANNOTATED_CDS"/>
    <property type="molecule type" value="Genomic_DNA"/>
</dbReference>
<reference evidence="1 3" key="1">
    <citation type="journal article" date="2014" name="BMC Genomics">
        <title>Genome sequence of Anopheles sinensis provides insight into genetics basis of mosquito competence for malaria parasites.</title>
        <authorList>
            <person name="Zhou D."/>
            <person name="Zhang D."/>
            <person name="Ding G."/>
            <person name="Shi L."/>
            <person name="Hou Q."/>
            <person name="Ye Y."/>
            <person name="Xu Y."/>
            <person name="Zhou H."/>
            <person name="Xiong C."/>
            <person name="Li S."/>
            <person name="Yu J."/>
            <person name="Hong S."/>
            <person name="Yu X."/>
            <person name="Zou P."/>
            <person name="Chen C."/>
            <person name="Chang X."/>
            <person name="Wang W."/>
            <person name="Lv Y."/>
            <person name="Sun Y."/>
            <person name="Ma L."/>
            <person name="Shen B."/>
            <person name="Zhu C."/>
        </authorList>
    </citation>
    <scope>NUCLEOTIDE SEQUENCE [LARGE SCALE GENOMIC DNA]</scope>
</reference>
<name>A0A084WAV0_ANOSI</name>
<dbReference type="Proteomes" id="UP000030765">
    <property type="component" value="Unassembled WGS sequence"/>
</dbReference>
<dbReference type="VEuPathDB" id="VectorBase:ASIC015493"/>
<dbReference type="AlphaFoldDB" id="A0A084WAV0"/>
<sequence length="95" mass="10128">MVVENSTVHSRQAQHLTPMFVCLPEILAGGPGGGWSVNKIPSILITAAASGKHDGKGWKVSYRNAEVHNLLNQLDSLVEVECRFSGVDSDDGKGV</sequence>
<keyword evidence="3" id="KW-1185">Reference proteome</keyword>
<evidence type="ECO:0000313" key="3">
    <source>
        <dbReference type="Proteomes" id="UP000030765"/>
    </source>
</evidence>
<dbReference type="EMBL" id="KE525331">
    <property type="protein sequence ID" value="KFB47344.1"/>
    <property type="molecule type" value="Genomic_DNA"/>
</dbReference>
<organism evidence="1">
    <name type="scientific">Anopheles sinensis</name>
    <name type="common">Mosquito</name>
    <dbReference type="NCBI Taxonomy" id="74873"/>
    <lineage>
        <taxon>Eukaryota</taxon>
        <taxon>Metazoa</taxon>
        <taxon>Ecdysozoa</taxon>
        <taxon>Arthropoda</taxon>
        <taxon>Hexapoda</taxon>
        <taxon>Insecta</taxon>
        <taxon>Pterygota</taxon>
        <taxon>Neoptera</taxon>
        <taxon>Endopterygota</taxon>
        <taxon>Diptera</taxon>
        <taxon>Nematocera</taxon>
        <taxon>Culicoidea</taxon>
        <taxon>Culicidae</taxon>
        <taxon>Anophelinae</taxon>
        <taxon>Anopheles</taxon>
    </lineage>
</organism>
<proteinExistence type="predicted"/>
<evidence type="ECO:0000313" key="1">
    <source>
        <dbReference type="EMBL" id="KFB47344.1"/>
    </source>
</evidence>